<accession>A0A9D3TDI9</accession>
<evidence type="ECO:0000313" key="2">
    <source>
        <dbReference type="Proteomes" id="UP001046870"/>
    </source>
</evidence>
<reference evidence="1" key="1">
    <citation type="submission" date="2021-01" db="EMBL/GenBank/DDBJ databases">
        <authorList>
            <person name="Zahm M."/>
            <person name="Roques C."/>
            <person name="Cabau C."/>
            <person name="Klopp C."/>
            <person name="Donnadieu C."/>
            <person name="Jouanno E."/>
            <person name="Lampietro C."/>
            <person name="Louis A."/>
            <person name="Herpin A."/>
            <person name="Echchiki A."/>
            <person name="Berthelot C."/>
            <person name="Parey E."/>
            <person name="Roest-Crollius H."/>
            <person name="Braasch I."/>
            <person name="Postlethwait J."/>
            <person name="Bobe J."/>
            <person name="Montfort J."/>
            <person name="Bouchez O."/>
            <person name="Begum T."/>
            <person name="Mejri S."/>
            <person name="Adams A."/>
            <person name="Chen W.-J."/>
            <person name="Guiguen Y."/>
        </authorList>
    </citation>
    <scope>NUCLEOTIDE SEQUENCE</scope>
    <source>
        <strain evidence="1">YG-15Mar2019-1</strain>
        <tissue evidence="1">Brain</tissue>
    </source>
</reference>
<protein>
    <submittedName>
        <fullName evidence="1">Uncharacterized protein</fullName>
    </submittedName>
</protein>
<dbReference type="EMBL" id="JAFDVH010000007">
    <property type="protein sequence ID" value="KAG7473960.1"/>
    <property type="molecule type" value="Genomic_DNA"/>
</dbReference>
<dbReference type="AlphaFoldDB" id="A0A9D3TDI9"/>
<name>A0A9D3TDI9_MEGAT</name>
<keyword evidence="2" id="KW-1185">Reference proteome</keyword>
<sequence length="101" mass="11167">MACHFTTNILPTTHPVETKSTEQDQVSFSLPTRDALTASAIHKENSEKMSTLRTCSSCSKKFNVGPKTCPSCGTGQPYKARATKRLEAFKTKSKSWAKNIR</sequence>
<evidence type="ECO:0000313" key="1">
    <source>
        <dbReference type="EMBL" id="KAG7473960.1"/>
    </source>
</evidence>
<organism evidence="1 2">
    <name type="scientific">Megalops atlanticus</name>
    <name type="common">Tarpon</name>
    <name type="synonym">Clupea gigantea</name>
    <dbReference type="NCBI Taxonomy" id="7932"/>
    <lineage>
        <taxon>Eukaryota</taxon>
        <taxon>Metazoa</taxon>
        <taxon>Chordata</taxon>
        <taxon>Craniata</taxon>
        <taxon>Vertebrata</taxon>
        <taxon>Euteleostomi</taxon>
        <taxon>Actinopterygii</taxon>
        <taxon>Neopterygii</taxon>
        <taxon>Teleostei</taxon>
        <taxon>Elopiformes</taxon>
        <taxon>Megalopidae</taxon>
        <taxon>Megalops</taxon>
    </lineage>
</organism>
<gene>
    <name evidence="1" type="ORF">MATL_G00101380</name>
</gene>
<proteinExistence type="predicted"/>
<comment type="caution">
    <text evidence="1">The sequence shown here is derived from an EMBL/GenBank/DDBJ whole genome shotgun (WGS) entry which is preliminary data.</text>
</comment>
<dbReference type="Proteomes" id="UP001046870">
    <property type="component" value="Chromosome 7"/>
</dbReference>